<keyword evidence="4" id="KW-1185">Reference proteome</keyword>
<feature type="domain" description="PX" evidence="2">
    <location>
        <begin position="1"/>
        <end position="119"/>
    </location>
</feature>
<accession>A0A433B991</accession>
<dbReference type="EMBL" id="RBNI01015796">
    <property type="protein sequence ID" value="RUP12841.1"/>
    <property type="molecule type" value="Genomic_DNA"/>
</dbReference>
<gene>
    <name evidence="3" type="ORF">BC936DRAFT_139785</name>
</gene>
<dbReference type="Gene3D" id="3.30.1520.10">
    <property type="entry name" value="Phox-like domain"/>
    <property type="match status" value="1"/>
</dbReference>
<dbReference type="CDD" id="cd06093">
    <property type="entry name" value="PX_domain"/>
    <property type="match status" value="1"/>
</dbReference>
<dbReference type="Pfam" id="PF09325">
    <property type="entry name" value="Vps5"/>
    <property type="match status" value="1"/>
</dbReference>
<evidence type="ECO:0000256" key="1">
    <source>
        <dbReference type="SAM" id="MobiDB-lite"/>
    </source>
</evidence>
<dbReference type="InterPro" id="IPR015404">
    <property type="entry name" value="Vps5_C"/>
</dbReference>
<dbReference type="GO" id="GO:0035091">
    <property type="term" value="F:phosphatidylinositol binding"/>
    <property type="evidence" value="ECO:0007669"/>
    <property type="project" value="InterPro"/>
</dbReference>
<dbReference type="Pfam" id="PF00787">
    <property type="entry name" value="PX"/>
    <property type="match status" value="1"/>
</dbReference>
<protein>
    <recommendedName>
        <fullName evidence="2">PX domain-containing protein</fullName>
    </recommendedName>
</protein>
<feature type="region of interest" description="Disordered" evidence="1">
    <location>
        <begin position="436"/>
        <end position="474"/>
    </location>
</feature>
<dbReference type="InterPro" id="IPR001683">
    <property type="entry name" value="PX_dom"/>
</dbReference>
<name>A0A433B991_9FUNG</name>
<reference evidence="3 4" key="1">
    <citation type="journal article" date="2018" name="New Phytol.">
        <title>Phylogenomics of Endogonaceae and evolution of mycorrhizas within Mucoromycota.</title>
        <authorList>
            <person name="Chang Y."/>
            <person name="Desiro A."/>
            <person name="Na H."/>
            <person name="Sandor L."/>
            <person name="Lipzen A."/>
            <person name="Clum A."/>
            <person name="Barry K."/>
            <person name="Grigoriev I.V."/>
            <person name="Martin F.M."/>
            <person name="Stajich J.E."/>
            <person name="Smith M.E."/>
            <person name="Bonito G."/>
            <person name="Spatafora J.W."/>
        </authorList>
    </citation>
    <scope>NUCLEOTIDE SEQUENCE [LARGE SCALE GENOMIC DNA]</scope>
    <source>
        <strain evidence="3 4">GMNB39</strain>
    </source>
</reference>
<dbReference type="PROSITE" id="PS50195">
    <property type="entry name" value="PX"/>
    <property type="match status" value="1"/>
</dbReference>
<dbReference type="SUPFAM" id="SSF64268">
    <property type="entry name" value="PX domain"/>
    <property type="match status" value="1"/>
</dbReference>
<dbReference type="Gene3D" id="1.20.1270.60">
    <property type="entry name" value="Arfaptin homology (AH) domain/BAR domain"/>
    <property type="match status" value="2"/>
</dbReference>
<organism evidence="3 4">
    <name type="scientific">Jimgerdemannia flammicorona</name>
    <dbReference type="NCBI Taxonomy" id="994334"/>
    <lineage>
        <taxon>Eukaryota</taxon>
        <taxon>Fungi</taxon>
        <taxon>Fungi incertae sedis</taxon>
        <taxon>Mucoromycota</taxon>
        <taxon>Mucoromycotina</taxon>
        <taxon>Endogonomycetes</taxon>
        <taxon>Endogonales</taxon>
        <taxon>Endogonaceae</taxon>
        <taxon>Jimgerdemannia</taxon>
    </lineage>
</organism>
<evidence type="ECO:0000313" key="3">
    <source>
        <dbReference type="EMBL" id="RUP12841.1"/>
    </source>
</evidence>
<dbReference type="PANTHER" id="PTHR10555:SF170">
    <property type="entry name" value="FI18122P1"/>
    <property type="match status" value="1"/>
</dbReference>
<proteinExistence type="predicted"/>
<dbReference type="PANTHER" id="PTHR10555">
    <property type="entry name" value="SORTING NEXIN"/>
    <property type="match status" value="1"/>
</dbReference>
<dbReference type="InterPro" id="IPR036871">
    <property type="entry name" value="PX_dom_sf"/>
</dbReference>
<dbReference type="SUPFAM" id="SSF103657">
    <property type="entry name" value="BAR/IMD domain-like"/>
    <property type="match status" value="1"/>
</dbReference>
<dbReference type="InterPro" id="IPR027267">
    <property type="entry name" value="AH/BAR_dom_sf"/>
</dbReference>
<sequence>MVQPLVLAVPEAASCPATIQFKITVSITNGNPLPFNVTTPLFRSFQQVNWLHRRLSQTFTDLAIPPLPDPPNANHVEDQDYVEQKRMQVHRFLAKVGRRTELVSDKDVRYFLSSDMSHTDAVDPRKSPVLGFLNIITPNYERGLKIYRPSETVKDNDQDEFQRRQTYILTLESHFINMFDHLKTVVKQREILGDDLSVLGDSATEALSGGYVLGAGVKIDNTERHRVLDTRVQMFGRVMDEMSFVMQRQVSLGEMKRVRWWGLVNVELVDKGVARSKGGWIEICKSDEAEGLGKGEIYYLGDVFQEYKGMTDSIKGVMNLRTERLGDCVNVIKQRNRKRDKTDRLKLKMAQNSADVLTAITEEEQATESVTAVQEAFTAAQQSVARELSWFEEERSRDLSKALRDYVQVTVRYERQKLETLQRALRRMREVEVGPDAHPRLLENPPKRTSSLPIGDAGPWPDEEQGDSEATSVRSAPEVMLASVFAVSPFTRLETEVGGWGARGREAEVYSIEPLGVGLG</sequence>
<dbReference type="GO" id="GO:0005768">
    <property type="term" value="C:endosome"/>
    <property type="evidence" value="ECO:0007669"/>
    <property type="project" value="TreeGrafter"/>
</dbReference>
<dbReference type="OrthoDB" id="5227681at2759"/>
<dbReference type="Proteomes" id="UP000268093">
    <property type="component" value="Unassembled WGS sequence"/>
</dbReference>
<dbReference type="AlphaFoldDB" id="A0A433B991"/>
<evidence type="ECO:0000259" key="2">
    <source>
        <dbReference type="PROSITE" id="PS50195"/>
    </source>
</evidence>
<comment type="caution">
    <text evidence="3">The sequence shown here is derived from an EMBL/GenBank/DDBJ whole genome shotgun (WGS) entry which is preliminary data.</text>
</comment>
<evidence type="ECO:0000313" key="4">
    <source>
        <dbReference type="Proteomes" id="UP000268093"/>
    </source>
</evidence>